<dbReference type="InterPro" id="IPR056789">
    <property type="entry name" value="LRR_R13L1-DRL21"/>
</dbReference>
<proteinExistence type="predicted"/>
<evidence type="ECO:0000313" key="2">
    <source>
        <dbReference type="EMBL" id="KAK6928888.1"/>
    </source>
</evidence>
<evidence type="ECO:0000259" key="1">
    <source>
        <dbReference type="Pfam" id="PF25019"/>
    </source>
</evidence>
<comment type="caution">
    <text evidence="2">The sequence shown here is derived from an EMBL/GenBank/DDBJ whole genome shotgun (WGS) entry which is preliminary data.</text>
</comment>
<dbReference type="Gene3D" id="3.80.10.10">
    <property type="entry name" value="Ribonuclease Inhibitor"/>
    <property type="match status" value="1"/>
</dbReference>
<sequence>MTAAKCHFFCSVAQIKKITKRLEDIEEEKTDLDLEVKRGTGPSIINKRLKTTSLLDSSEIVGREQDVAAILKLMGLSETPEAEPHILLIFVIFILLRCRNYKSCHAIRYFEGAKKAASFDTQPYDFKLEWINNLNNTENIERQTKVPNLLQPHTMLRNLVIKGYGGVTLPKWIGDSSYSKLVGLSLINCRRCKSLPALGGLSVLNKLVIDGMLEIETIGTELYGETSPQPHGRPFPSLKMLMFQNMPKWVHWSIPVDIPSLLHLEIRDCPELVVPVLSMLSSLRELWIIVLELSSIKLDTCPSKHNELSSRQSPLPSALAAVTSKMFASFGLLVHASSQGLSLQEGSKAAQLS</sequence>
<evidence type="ECO:0000313" key="3">
    <source>
        <dbReference type="Proteomes" id="UP001370490"/>
    </source>
</evidence>
<organism evidence="2 3">
    <name type="scientific">Dillenia turbinata</name>
    <dbReference type="NCBI Taxonomy" id="194707"/>
    <lineage>
        <taxon>Eukaryota</taxon>
        <taxon>Viridiplantae</taxon>
        <taxon>Streptophyta</taxon>
        <taxon>Embryophyta</taxon>
        <taxon>Tracheophyta</taxon>
        <taxon>Spermatophyta</taxon>
        <taxon>Magnoliopsida</taxon>
        <taxon>eudicotyledons</taxon>
        <taxon>Gunneridae</taxon>
        <taxon>Pentapetalae</taxon>
        <taxon>Dilleniales</taxon>
        <taxon>Dilleniaceae</taxon>
        <taxon>Dillenia</taxon>
    </lineage>
</organism>
<name>A0AAN8VJN9_9MAGN</name>
<dbReference type="PANTHER" id="PTHR47186">
    <property type="entry name" value="LEUCINE-RICH REPEAT-CONTAINING PROTEIN 57"/>
    <property type="match status" value="1"/>
</dbReference>
<protein>
    <recommendedName>
        <fullName evidence="1">R13L1/DRL21-like LRR repeat region domain-containing protein</fullName>
    </recommendedName>
</protein>
<dbReference type="SUPFAM" id="SSF52058">
    <property type="entry name" value="L domain-like"/>
    <property type="match status" value="1"/>
</dbReference>
<reference evidence="2 3" key="1">
    <citation type="submission" date="2023-12" db="EMBL/GenBank/DDBJ databases">
        <title>A high-quality genome assembly for Dillenia turbinata (Dilleniales).</title>
        <authorList>
            <person name="Chanderbali A."/>
        </authorList>
    </citation>
    <scope>NUCLEOTIDE SEQUENCE [LARGE SCALE GENOMIC DNA]</scope>
    <source>
        <strain evidence="2">LSX21</strain>
        <tissue evidence="2">Leaf</tissue>
    </source>
</reference>
<dbReference type="AlphaFoldDB" id="A0AAN8VJN9"/>
<dbReference type="Pfam" id="PF25019">
    <property type="entry name" value="LRR_R13L1-DRL21"/>
    <property type="match status" value="1"/>
</dbReference>
<gene>
    <name evidence="2" type="ORF">RJ641_005093</name>
</gene>
<dbReference type="PANTHER" id="PTHR47186:SF42">
    <property type="entry name" value="DISEASE RESISTANCE RPP13-LIKE PROTEIN 1"/>
    <property type="match status" value="1"/>
</dbReference>
<dbReference type="Proteomes" id="UP001370490">
    <property type="component" value="Unassembled WGS sequence"/>
</dbReference>
<accession>A0AAN8VJN9</accession>
<keyword evidence="3" id="KW-1185">Reference proteome</keyword>
<feature type="domain" description="R13L1/DRL21-like LRR repeat region" evidence="1">
    <location>
        <begin position="126"/>
        <end position="212"/>
    </location>
</feature>
<dbReference type="InterPro" id="IPR032675">
    <property type="entry name" value="LRR_dom_sf"/>
</dbReference>
<dbReference type="EMBL" id="JBAMMX010000013">
    <property type="protein sequence ID" value="KAK6928888.1"/>
    <property type="molecule type" value="Genomic_DNA"/>
</dbReference>